<sequence>MGEKEFVKFESINLERANDIARRFPKYDYRVTRAEVVLTNKCQLKCSYCKKHLSENDYENRVDKTTLIKCLTEWLENGCRFVHFTGVEATLCEELFDYVKLCNKYGAEVTLSTNGNSDIEVYDNLIKAGVNGFHISMDTLDRDEFDIQVGVKGAFDRAIKTIKFVTKMRDEYNYKTHLVINTCITPLSFSKLKEILRYMLDLKPDDIKLIPIAQFKEKWVEYEEEYEKDIYPELIKMVPHGNKFNMLRSRLNNLVKLSFRGYNNKRQVPPCYLSADERTVDPEGNYYGCYINYREGADPVGKLQYDSFIQQSEKLRDNMLNFTKSDVCQKYCADITVLCNKYIDEKVHEYELARIKVSENE</sequence>
<dbReference type="GO" id="GO:0051536">
    <property type="term" value="F:iron-sulfur cluster binding"/>
    <property type="evidence" value="ECO:0007669"/>
    <property type="project" value="UniProtKB-KW"/>
</dbReference>
<dbReference type="SFLD" id="SFLDG01067">
    <property type="entry name" value="SPASM/twitch_domain_containing"/>
    <property type="match status" value="1"/>
</dbReference>
<dbReference type="GO" id="GO:0003824">
    <property type="term" value="F:catalytic activity"/>
    <property type="evidence" value="ECO:0007669"/>
    <property type="project" value="InterPro"/>
</dbReference>
<dbReference type="SFLD" id="SFLDS00029">
    <property type="entry name" value="Radical_SAM"/>
    <property type="match status" value="1"/>
</dbReference>
<keyword evidence="2" id="KW-0479">Metal-binding</keyword>
<dbReference type="Proteomes" id="UP000183952">
    <property type="component" value="Unassembled WGS sequence"/>
</dbReference>
<dbReference type="PROSITE" id="PS51918">
    <property type="entry name" value="RADICAL_SAM"/>
    <property type="match status" value="1"/>
</dbReference>
<gene>
    <name evidence="6" type="ORF">SAMN02745248_00341</name>
</gene>
<evidence type="ECO:0000256" key="1">
    <source>
        <dbReference type="ARBA" id="ARBA00022691"/>
    </source>
</evidence>
<name>A0A1M6K5H4_9CLOT</name>
<dbReference type="InterPro" id="IPR007197">
    <property type="entry name" value="rSAM"/>
</dbReference>
<dbReference type="OrthoDB" id="7021155at2"/>
<evidence type="ECO:0000256" key="2">
    <source>
        <dbReference type="ARBA" id="ARBA00022723"/>
    </source>
</evidence>
<protein>
    <submittedName>
        <fullName evidence="6">Cyclic pyranopterin monophosphate synthase subunit MoaA</fullName>
    </submittedName>
</protein>
<dbReference type="EMBL" id="FRAD01000004">
    <property type="protein sequence ID" value="SHJ54147.1"/>
    <property type="molecule type" value="Genomic_DNA"/>
</dbReference>
<accession>A0A1M6K5H4</accession>
<evidence type="ECO:0000256" key="4">
    <source>
        <dbReference type="ARBA" id="ARBA00023014"/>
    </source>
</evidence>
<organism evidence="6 7">
    <name type="scientific">Hathewaya proteolytica DSM 3090</name>
    <dbReference type="NCBI Taxonomy" id="1121331"/>
    <lineage>
        <taxon>Bacteria</taxon>
        <taxon>Bacillati</taxon>
        <taxon>Bacillota</taxon>
        <taxon>Clostridia</taxon>
        <taxon>Eubacteriales</taxon>
        <taxon>Clostridiaceae</taxon>
        <taxon>Hathewaya</taxon>
    </lineage>
</organism>
<dbReference type="STRING" id="1121331.SAMN02745248_00341"/>
<evidence type="ECO:0000256" key="3">
    <source>
        <dbReference type="ARBA" id="ARBA00023004"/>
    </source>
</evidence>
<keyword evidence="7" id="KW-1185">Reference proteome</keyword>
<keyword evidence="3" id="KW-0408">Iron</keyword>
<dbReference type="InterPro" id="IPR058240">
    <property type="entry name" value="rSAM_sf"/>
</dbReference>
<dbReference type="Gene3D" id="3.20.20.70">
    <property type="entry name" value="Aldolase class I"/>
    <property type="match status" value="1"/>
</dbReference>
<feature type="domain" description="Radical SAM core" evidence="5">
    <location>
        <begin position="28"/>
        <end position="242"/>
    </location>
</feature>
<dbReference type="AlphaFoldDB" id="A0A1M6K5H4"/>
<dbReference type="InterPro" id="IPR006638">
    <property type="entry name" value="Elp3/MiaA/NifB-like_rSAM"/>
</dbReference>
<dbReference type="InterPro" id="IPR050377">
    <property type="entry name" value="Radical_SAM_PqqE_MftC-like"/>
</dbReference>
<dbReference type="PANTHER" id="PTHR11228">
    <property type="entry name" value="RADICAL SAM DOMAIN PROTEIN"/>
    <property type="match status" value="1"/>
</dbReference>
<reference evidence="6 7" key="1">
    <citation type="submission" date="2016-11" db="EMBL/GenBank/DDBJ databases">
        <authorList>
            <person name="Jaros S."/>
            <person name="Januszkiewicz K."/>
            <person name="Wedrychowicz H."/>
        </authorList>
    </citation>
    <scope>NUCLEOTIDE SEQUENCE [LARGE SCALE GENOMIC DNA]</scope>
    <source>
        <strain evidence="6 7">DSM 3090</strain>
    </source>
</reference>
<dbReference type="Pfam" id="PF04055">
    <property type="entry name" value="Radical_SAM"/>
    <property type="match status" value="1"/>
</dbReference>
<proteinExistence type="predicted"/>
<dbReference type="InterPro" id="IPR013785">
    <property type="entry name" value="Aldolase_TIM"/>
</dbReference>
<dbReference type="RefSeq" id="WP_072901626.1">
    <property type="nucleotide sequence ID" value="NZ_FRAD01000004.1"/>
</dbReference>
<dbReference type="CDD" id="cd01335">
    <property type="entry name" value="Radical_SAM"/>
    <property type="match status" value="1"/>
</dbReference>
<dbReference type="SMART" id="SM00729">
    <property type="entry name" value="Elp3"/>
    <property type="match status" value="1"/>
</dbReference>
<dbReference type="PANTHER" id="PTHR11228:SF35">
    <property type="entry name" value="MOLYBDENUM COFACTOR BIOSYNTHESIS PROTEIN A-RELATED"/>
    <property type="match status" value="1"/>
</dbReference>
<keyword evidence="1" id="KW-0949">S-adenosyl-L-methionine</keyword>
<evidence type="ECO:0000259" key="5">
    <source>
        <dbReference type="PROSITE" id="PS51918"/>
    </source>
</evidence>
<dbReference type="SUPFAM" id="SSF102114">
    <property type="entry name" value="Radical SAM enzymes"/>
    <property type="match status" value="1"/>
</dbReference>
<evidence type="ECO:0000313" key="6">
    <source>
        <dbReference type="EMBL" id="SHJ54147.1"/>
    </source>
</evidence>
<evidence type="ECO:0000313" key="7">
    <source>
        <dbReference type="Proteomes" id="UP000183952"/>
    </source>
</evidence>
<dbReference type="GO" id="GO:0046872">
    <property type="term" value="F:metal ion binding"/>
    <property type="evidence" value="ECO:0007669"/>
    <property type="project" value="UniProtKB-KW"/>
</dbReference>
<keyword evidence="4" id="KW-0411">Iron-sulfur</keyword>